<dbReference type="PANTHER" id="PTHR38340">
    <property type="entry name" value="S-LAYER PROTEIN"/>
    <property type="match status" value="1"/>
</dbReference>
<dbReference type="InterPro" id="IPR050557">
    <property type="entry name" value="RTX_toxin/Mannuronan_C5-epim"/>
</dbReference>
<gene>
    <name evidence="5" type="ORF">EKN56_02600</name>
</gene>
<keyword evidence="6" id="KW-1185">Reference proteome</keyword>
<evidence type="ECO:0000313" key="6">
    <source>
        <dbReference type="Proteomes" id="UP000293154"/>
    </source>
</evidence>
<dbReference type="SUPFAM" id="SSF55486">
    <property type="entry name" value="Metalloproteases ('zincins'), catalytic domain"/>
    <property type="match status" value="1"/>
</dbReference>
<evidence type="ECO:0000256" key="2">
    <source>
        <dbReference type="ARBA" id="ARBA00022525"/>
    </source>
</evidence>
<dbReference type="KEGG" id="prag:EKN56_02600"/>
<dbReference type="InterPro" id="IPR011049">
    <property type="entry name" value="Serralysin-like_metalloprot_C"/>
</dbReference>
<dbReference type="InterPro" id="IPR010566">
    <property type="entry name" value="Haemolys_ca-bd"/>
</dbReference>
<dbReference type="GO" id="GO:0005509">
    <property type="term" value="F:calcium ion binding"/>
    <property type="evidence" value="ECO:0007669"/>
    <property type="project" value="InterPro"/>
</dbReference>
<dbReference type="GO" id="GO:0005615">
    <property type="term" value="C:extracellular space"/>
    <property type="evidence" value="ECO:0007669"/>
    <property type="project" value="InterPro"/>
</dbReference>
<dbReference type="RefSeq" id="WP_130590380.1">
    <property type="nucleotide sequence ID" value="NZ_CP034752.1"/>
</dbReference>
<evidence type="ECO:0000259" key="4">
    <source>
        <dbReference type="Pfam" id="PF06594"/>
    </source>
</evidence>
<keyword evidence="2" id="KW-0964">Secreted</keyword>
<dbReference type="PANTHER" id="PTHR38340:SF1">
    <property type="entry name" value="S-LAYER PROTEIN"/>
    <property type="match status" value="1"/>
</dbReference>
<dbReference type="InterPro" id="IPR001343">
    <property type="entry name" value="Hemolysn_Ca-bd"/>
</dbReference>
<accession>A0A411WGQ2</accession>
<evidence type="ECO:0000256" key="3">
    <source>
        <dbReference type="ARBA" id="ARBA00022837"/>
    </source>
</evidence>
<dbReference type="SUPFAM" id="SSF51120">
    <property type="entry name" value="beta-Roll"/>
    <property type="match status" value="3"/>
</dbReference>
<dbReference type="Gene3D" id="3.40.390.10">
    <property type="entry name" value="Collagenase (Catalytic Domain)"/>
    <property type="match status" value="1"/>
</dbReference>
<evidence type="ECO:0000313" key="5">
    <source>
        <dbReference type="EMBL" id="QBH95389.1"/>
    </source>
</evidence>
<dbReference type="OrthoDB" id="6480561at2"/>
<dbReference type="PRINTS" id="PR00313">
    <property type="entry name" value="CABNDNGRPT"/>
</dbReference>
<evidence type="ECO:0000256" key="1">
    <source>
        <dbReference type="ARBA" id="ARBA00004613"/>
    </source>
</evidence>
<keyword evidence="3" id="KW-0106">Calcium</keyword>
<reference evidence="5 6" key="1">
    <citation type="submission" date="2019-03" db="EMBL/GenBank/DDBJ databases">
        <title>Pragia sp. nov. isolated from the gut tract of Carduelis flavirostris.</title>
        <authorList>
            <person name="Ge Y."/>
        </authorList>
    </citation>
    <scope>NUCLEOTIDE SEQUENCE [LARGE SCALE GENOMIC DNA]</scope>
    <source>
        <strain evidence="5 6">CF-458</strain>
    </source>
</reference>
<dbReference type="Pfam" id="PF00353">
    <property type="entry name" value="HemolysinCabind"/>
    <property type="match status" value="4"/>
</dbReference>
<dbReference type="EMBL" id="CP034752">
    <property type="protein sequence ID" value="QBH95389.1"/>
    <property type="molecule type" value="Genomic_DNA"/>
</dbReference>
<proteinExistence type="predicted"/>
<dbReference type="AlphaFoldDB" id="A0A411WGQ2"/>
<dbReference type="InterPro" id="IPR024079">
    <property type="entry name" value="MetalloPept_cat_dom_sf"/>
</dbReference>
<name>A0A411WGQ2_9GAMM</name>
<dbReference type="GO" id="GO:0008237">
    <property type="term" value="F:metallopeptidase activity"/>
    <property type="evidence" value="ECO:0007669"/>
    <property type="project" value="InterPro"/>
</dbReference>
<dbReference type="Gene3D" id="2.150.10.10">
    <property type="entry name" value="Serralysin-like metalloprotease, C-terminal"/>
    <property type="match status" value="3"/>
</dbReference>
<feature type="domain" description="Haemolysin-type calcium binding-related" evidence="4">
    <location>
        <begin position="532"/>
        <end position="569"/>
    </location>
</feature>
<protein>
    <recommendedName>
        <fullName evidence="4">Haemolysin-type calcium binding-related domain-containing protein</fullName>
    </recommendedName>
</protein>
<sequence length="604" mass="65941">MTIYTTPISLTGNKDIDFLIYGLNKLEPSEGTNTYTWGFSNFGRAATADLHGDITSDSSKGYMRYATQQMSNIANVNFKEIDSSTGLSKDILVYSPAQNASYEGIAVSNDGAKYAELEYKNWVDGSPVPNWNTAGHELAHVMGLSHPHKLVDGQWVDDPRRPEFNRIDTVMSYNTGLEDPYDKNGPRLIVRDAKGDFLSYAYTKTYGIYDIQALQYIYGANYDYNSKDTVYSYNPETLNFFETIWDGGGNDTIDVSAFKNGSDINLNGGTRSSVYLELTEKQEGMNAYNGKDAIGIAYGANIENANGTQGNDIIYGNELNNVINGNKGNDTLYGGAGNDTLNGGDGDDILYGDEGDDVLSGGSGNNILYGGAGNDTLISTGNDKLYGGDGNDRYEIWGPELPVIIEGVNGGHDRIDFNVMKAISYIMPDNVEDISLNTMLDYNINIEGNSLNNFINGNFGNNILVGGKGNDVLQGYKGSDTYIFNKGDGQDTIWEYNNKSVPVTDTDVLVFTDISVDQLWFTKSTSWGSESLTIKVLGTTDQVKVEGWYTNNAKLEQIKTQDGVTLSINQVESLADIMANQTMPTASNSSIIDDYLAHASMMVA</sequence>
<organism evidence="5 6">
    <name type="scientific">Limnobaculum zhutongyuii</name>
    <dbReference type="NCBI Taxonomy" id="2498113"/>
    <lineage>
        <taxon>Bacteria</taxon>
        <taxon>Pseudomonadati</taxon>
        <taxon>Pseudomonadota</taxon>
        <taxon>Gammaproteobacteria</taxon>
        <taxon>Enterobacterales</taxon>
        <taxon>Budviciaceae</taxon>
        <taxon>Limnobaculum</taxon>
    </lineage>
</organism>
<dbReference type="Proteomes" id="UP000293154">
    <property type="component" value="Chromosome"/>
</dbReference>
<comment type="subcellular location">
    <subcellularLocation>
        <location evidence="1">Secreted</location>
    </subcellularLocation>
</comment>
<dbReference type="Pfam" id="PF06594">
    <property type="entry name" value="HCBP_related"/>
    <property type="match status" value="1"/>
</dbReference>